<evidence type="ECO:0000313" key="1">
    <source>
        <dbReference type="EMBL" id="MBB6250508.1"/>
    </source>
</evidence>
<reference evidence="1 2" key="1">
    <citation type="submission" date="2020-08" db="EMBL/GenBank/DDBJ databases">
        <title>Genomic Encyclopedia of Type Strains, Phase IV (KMG-IV): sequencing the most valuable type-strain genomes for metagenomic binning, comparative biology and taxonomic classification.</title>
        <authorList>
            <person name="Goeker M."/>
        </authorList>
    </citation>
    <scope>NUCLEOTIDE SEQUENCE [LARGE SCALE GENOMIC DNA]</scope>
    <source>
        <strain evidence="1 2">DSM 22198</strain>
    </source>
</reference>
<evidence type="ECO:0000313" key="2">
    <source>
        <dbReference type="Proteomes" id="UP000539175"/>
    </source>
</evidence>
<comment type="caution">
    <text evidence="1">The sequence shown here is derived from an EMBL/GenBank/DDBJ whole genome shotgun (WGS) entry which is preliminary data.</text>
</comment>
<proteinExistence type="predicted"/>
<gene>
    <name evidence="1" type="ORF">FHS74_001049</name>
</gene>
<name>A0A7X0AUU8_9PROT</name>
<dbReference type="EMBL" id="JACIIZ010000002">
    <property type="protein sequence ID" value="MBB6250508.1"/>
    <property type="molecule type" value="Genomic_DNA"/>
</dbReference>
<dbReference type="RefSeq" id="WP_184798102.1">
    <property type="nucleotide sequence ID" value="NZ_JACIIZ010000002.1"/>
</dbReference>
<sequence>MGIKFRSCKFELLGLDDGRWTILFIGDTEETAVAEANRRLASGKWKAVRVMAVRTVLNAFPTGTLVFEKVAPPVVKPDVLREAPDGTPLCASPADLYGRQARRAISLILRDYLTRQQISPLELLHGATHLRRLQDTGAMVQAALHKVATAQGKLTGQNTRARITELDGYVDAVALKARNFQAASRKWTVPLNGAAAEISTAVERLVGLEEHDHAFYSLITVRLAGIRTLGGKLEEVLALMTPETPWRLQEMLGGIAADLLRFPDVIQDLFGNQRCLADFLVALIDLLRDPAAVAARVAAESKVPTAMGLLARLLADDRLPEGREALLEWLSTELASEHPLNRHDPKGEANELSRIAAALTVDGALIGGEVVEQALAARRLVLRRHTLRAEGLHIVADSLKPGAP</sequence>
<dbReference type="Proteomes" id="UP000539175">
    <property type="component" value="Unassembled WGS sequence"/>
</dbReference>
<organism evidence="1 2">
    <name type="scientific">Nitrospirillum iridis</name>
    <dbReference type="NCBI Taxonomy" id="765888"/>
    <lineage>
        <taxon>Bacteria</taxon>
        <taxon>Pseudomonadati</taxon>
        <taxon>Pseudomonadota</taxon>
        <taxon>Alphaproteobacteria</taxon>
        <taxon>Rhodospirillales</taxon>
        <taxon>Azospirillaceae</taxon>
        <taxon>Nitrospirillum</taxon>
    </lineage>
</organism>
<accession>A0A7X0AUU8</accession>
<keyword evidence="2" id="KW-1185">Reference proteome</keyword>
<dbReference type="AlphaFoldDB" id="A0A7X0AUU8"/>
<protein>
    <submittedName>
        <fullName evidence="1">Uncharacterized protein</fullName>
    </submittedName>
</protein>